<dbReference type="Proteomes" id="UP001198565">
    <property type="component" value="Unassembled WGS sequence"/>
</dbReference>
<name>A0ABS7QMN5_9ACTN</name>
<keyword evidence="1" id="KW-0472">Membrane</keyword>
<keyword evidence="4" id="KW-1185">Reference proteome</keyword>
<evidence type="ECO:0000313" key="4">
    <source>
        <dbReference type="Proteomes" id="UP001198565"/>
    </source>
</evidence>
<feature type="domain" description="Phosphodiester glycosidase" evidence="2">
    <location>
        <begin position="271"/>
        <end position="445"/>
    </location>
</feature>
<dbReference type="PANTHER" id="PTHR40446">
    <property type="entry name" value="N-ACETYLGLUCOSAMINE-1-PHOSPHODIESTER ALPHA-N-ACETYLGLUCOSAMINIDASE"/>
    <property type="match status" value="1"/>
</dbReference>
<reference evidence="3 4" key="1">
    <citation type="submission" date="2021-08" db="EMBL/GenBank/DDBJ databases">
        <title>Streptomyces sp. PTM05 isolated from lichen.</title>
        <authorList>
            <person name="Somphong A."/>
            <person name="Phongsopitanun W."/>
            <person name="Tanasupawat S."/>
        </authorList>
    </citation>
    <scope>NUCLEOTIDE SEQUENCE [LARGE SCALE GENOMIC DNA]</scope>
    <source>
        <strain evidence="3 4">Ptm05</strain>
    </source>
</reference>
<sequence>MACTCAPGERGHGGAGCHHTAGRHQLETPGGLVTKRSFLGRRSRSRIAVTVLGACAVLLAGSAAGGASAADRVRVTRHTTLAPGVTYEEFSVQETGGTAHGYVLVADLTNRHVSADLLTPGTVARPGTVSDLADSQGAVGGVNADFFDNSETQHPGVEPTSAAVGPAVGRGITYKAAVPDGQRFGPAMPPGDSTRDVIGVGADRVARLDRLTLSGAVSAAGRTIALRGLNQYALPVGGVGAYTSLWGSASRERAVCGTDTDRAAGCTTETYEVTVRQGKVVSVSDSPGSGTIARGTVVLVGREGGATALRALRVGERVTVSDRLTGSGGSPLRFAVGGFPLLRGGAPLSGLDDTTTAIRTSAGFATGGHRFYLMALDGGSGHGVGLTVAELASLMRDLGASSAVDLDGGGSSTLVARQPHAAEVTVVNHPSDGAERPVPEGIGIFSR</sequence>
<protein>
    <submittedName>
        <fullName evidence="3">Phosphodiester glycosidase family protein</fullName>
    </submittedName>
</protein>
<keyword evidence="1" id="KW-0812">Transmembrane</keyword>
<gene>
    <name evidence="3" type="ORF">K7472_06285</name>
</gene>
<proteinExistence type="predicted"/>
<evidence type="ECO:0000256" key="1">
    <source>
        <dbReference type="SAM" id="Phobius"/>
    </source>
</evidence>
<dbReference type="InterPro" id="IPR018711">
    <property type="entry name" value="NAGPA"/>
</dbReference>
<keyword evidence="3" id="KW-0378">Hydrolase</keyword>
<dbReference type="PANTHER" id="PTHR40446:SF2">
    <property type="entry name" value="N-ACETYLGLUCOSAMINE-1-PHOSPHODIESTER ALPHA-N-ACETYLGLUCOSAMINIDASE"/>
    <property type="match status" value="1"/>
</dbReference>
<evidence type="ECO:0000313" key="3">
    <source>
        <dbReference type="EMBL" id="MBY8884451.1"/>
    </source>
</evidence>
<keyword evidence="3" id="KW-0326">Glycosidase</keyword>
<dbReference type="EMBL" id="JAINVZ010000003">
    <property type="protein sequence ID" value="MBY8884451.1"/>
    <property type="molecule type" value="Genomic_DNA"/>
</dbReference>
<dbReference type="GO" id="GO:0016798">
    <property type="term" value="F:hydrolase activity, acting on glycosyl bonds"/>
    <property type="evidence" value="ECO:0007669"/>
    <property type="project" value="UniProtKB-KW"/>
</dbReference>
<evidence type="ECO:0000259" key="2">
    <source>
        <dbReference type="Pfam" id="PF09992"/>
    </source>
</evidence>
<comment type="caution">
    <text evidence="3">The sequence shown here is derived from an EMBL/GenBank/DDBJ whole genome shotgun (WGS) entry which is preliminary data.</text>
</comment>
<organism evidence="3 4">
    <name type="scientific">Streptantibioticus parmotrematis</name>
    <dbReference type="NCBI Taxonomy" id="2873249"/>
    <lineage>
        <taxon>Bacteria</taxon>
        <taxon>Bacillati</taxon>
        <taxon>Actinomycetota</taxon>
        <taxon>Actinomycetes</taxon>
        <taxon>Kitasatosporales</taxon>
        <taxon>Streptomycetaceae</taxon>
        <taxon>Streptantibioticus</taxon>
    </lineage>
</organism>
<accession>A0ABS7QMN5</accession>
<dbReference type="Pfam" id="PF09992">
    <property type="entry name" value="NAGPA"/>
    <property type="match status" value="1"/>
</dbReference>
<feature type="transmembrane region" description="Helical" evidence="1">
    <location>
        <begin position="47"/>
        <end position="70"/>
    </location>
</feature>
<keyword evidence="1" id="KW-1133">Transmembrane helix</keyword>